<accession>A0A5A7QK92</accession>
<name>A0A5A7QK92_STRAF</name>
<sequence>MISKLMRAGDVKGAENTFENTEIRDIVTWNSLYVDNGLVRDTLMIFNKMPLKDNSIKVGDFDKAEDDGDCGGGSGSPILQLRKADRSHELAIEGLVERDVATLHWELSVKDQGKKQWPDWLIYWWATTSSEIL</sequence>
<comment type="caution">
    <text evidence="1">The sequence shown here is derived from an EMBL/GenBank/DDBJ whole genome shotgun (WGS) entry which is preliminary data.</text>
</comment>
<dbReference type="OrthoDB" id="185373at2759"/>
<reference evidence="2" key="1">
    <citation type="journal article" date="2019" name="Curr. Biol.">
        <title>Genome Sequence of Striga asiatica Provides Insight into the Evolution of Plant Parasitism.</title>
        <authorList>
            <person name="Yoshida S."/>
            <person name="Kim S."/>
            <person name="Wafula E.K."/>
            <person name="Tanskanen J."/>
            <person name="Kim Y.M."/>
            <person name="Honaas L."/>
            <person name="Yang Z."/>
            <person name="Spallek T."/>
            <person name="Conn C.E."/>
            <person name="Ichihashi Y."/>
            <person name="Cheong K."/>
            <person name="Cui S."/>
            <person name="Der J.P."/>
            <person name="Gundlach H."/>
            <person name="Jiao Y."/>
            <person name="Hori C."/>
            <person name="Ishida J.K."/>
            <person name="Kasahara H."/>
            <person name="Kiba T."/>
            <person name="Kim M.S."/>
            <person name="Koo N."/>
            <person name="Laohavisit A."/>
            <person name="Lee Y.H."/>
            <person name="Lumba S."/>
            <person name="McCourt P."/>
            <person name="Mortimer J.C."/>
            <person name="Mutuku J.M."/>
            <person name="Nomura T."/>
            <person name="Sasaki-Sekimoto Y."/>
            <person name="Seto Y."/>
            <person name="Wang Y."/>
            <person name="Wakatake T."/>
            <person name="Sakakibara H."/>
            <person name="Demura T."/>
            <person name="Yamaguchi S."/>
            <person name="Yoneyama K."/>
            <person name="Manabe R.I."/>
            <person name="Nelson D.C."/>
            <person name="Schulman A.H."/>
            <person name="Timko M.P."/>
            <person name="dePamphilis C.W."/>
            <person name="Choi D."/>
            <person name="Shirasu K."/>
        </authorList>
    </citation>
    <scope>NUCLEOTIDE SEQUENCE [LARGE SCALE GENOMIC DNA]</scope>
    <source>
        <strain evidence="2">cv. UVA1</strain>
    </source>
</reference>
<evidence type="ECO:0000313" key="1">
    <source>
        <dbReference type="EMBL" id="GER45554.1"/>
    </source>
</evidence>
<evidence type="ECO:0000313" key="2">
    <source>
        <dbReference type="Proteomes" id="UP000325081"/>
    </source>
</evidence>
<gene>
    <name evidence="1" type="ORF">STAS_22510</name>
</gene>
<protein>
    <submittedName>
        <fullName evidence="1">Pentatricopeptide repeat-containing family protein</fullName>
    </submittedName>
</protein>
<keyword evidence="2" id="KW-1185">Reference proteome</keyword>
<dbReference type="EMBL" id="BKCP01007182">
    <property type="protein sequence ID" value="GER45554.1"/>
    <property type="molecule type" value="Genomic_DNA"/>
</dbReference>
<proteinExistence type="predicted"/>
<dbReference type="AlphaFoldDB" id="A0A5A7QK92"/>
<dbReference type="Proteomes" id="UP000325081">
    <property type="component" value="Unassembled WGS sequence"/>
</dbReference>
<organism evidence="1 2">
    <name type="scientific">Striga asiatica</name>
    <name type="common">Asiatic witchweed</name>
    <name type="synonym">Buchnera asiatica</name>
    <dbReference type="NCBI Taxonomy" id="4170"/>
    <lineage>
        <taxon>Eukaryota</taxon>
        <taxon>Viridiplantae</taxon>
        <taxon>Streptophyta</taxon>
        <taxon>Embryophyta</taxon>
        <taxon>Tracheophyta</taxon>
        <taxon>Spermatophyta</taxon>
        <taxon>Magnoliopsida</taxon>
        <taxon>eudicotyledons</taxon>
        <taxon>Gunneridae</taxon>
        <taxon>Pentapetalae</taxon>
        <taxon>asterids</taxon>
        <taxon>lamiids</taxon>
        <taxon>Lamiales</taxon>
        <taxon>Orobanchaceae</taxon>
        <taxon>Buchnereae</taxon>
        <taxon>Striga</taxon>
    </lineage>
</organism>